<dbReference type="AlphaFoldDB" id="A0A2P5DSI2"/>
<reference evidence="6" key="1">
    <citation type="submission" date="2016-06" db="EMBL/GenBank/DDBJ databases">
        <title>Parallel loss of symbiosis genes in relatives of nitrogen-fixing non-legume Parasponia.</title>
        <authorList>
            <person name="Van Velzen R."/>
            <person name="Holmer R."/>
            <person name="Bu F."/>
            <person name="Rutten L."/>
            <person name="Van Zeijl A."/>
            <person name="Liu W."/>
            <person name="Santuari L."/>
            <person name="Cao Q."/>
            <person name="Sharma T."/>
            <person name="Shen D."/>
            <person name="Roswanjaya Y."/>
            <person name="Wardhani T."/>
            <person name="Kalhor M.S."/>
            <person name="Jansen J."/>
            <person name="Van den Hoogen J."/>
            <person name="Gungor B."/>
            <person name="Hartog M."/>
            <person name="Hontelez J."/>
            <person name="Verver J."/>
            <person name="Yang W.-C."/>
            <person name="Schijlen E."/>
            <person name="Repin R."/>
            <person name="Schilthuizen M."/>
            <person name="Schranz E."/>
            <person name="Heidstra R."/>
            <person name="Miyata K."/>
            <person name="Fedorova E."/>
            <person name="Kohlen W."/>
            <person name="Bisseling T."/>
            <person name="Smit S."/>
            <person name="Geurts R."/>
        </authorList>
    </citation>
    <scope>NUCLEOTIDE SEQUENCE [LARGE SCALE GENOMIC DNA]</scope>
    <source>
        <strain evidence="6">cv. WU1-14</strain>
    </source>
</reference>
<dbReference type="OrthoDB" id="3222at2759"/>
<dbReference type="EMBL" id="JXTB01000019">
    <property type="protein sequence ID" value="PON76241.1"/>
    <property type="molecule type" value="Genomic_DNA"/>
</dbReference>
<comment type="subcellular location">
    <subcellularLocation>
        <location evidence="1">Membrane</location>
        <topology evidence="1">Multi-pass membrane protein</topology>
    </subcellularLocation>
</comment>
<dbReference type="Proteomes" id="UP000237105">
    <property type="component" value="Unassembled WGS sequence"/>
</dbReference>
<dbReference type="GO" id="GO:0016020">
    <property type="term" value="C:membrane"/>
    <property type="evidence" value="ECO:0007669"/>
    <property type="project" value="UniProtKB-SubCell"/>
</dbReference>
<evidence type="ECO:0000256" key="2">
    <source>
        <dbReference type="ARBA" id="ARBA00022692"/>
    </source>
</evidence>
<protein>
    <submittedName>
        <fullName evidence="5">Major intrinsic protein</fullName>
    </submittedName>
</protein>
<gene>
    <name evidence="5" type="ORF">PanWU01x14_036590</name>
</gene>
<comment type="caution">
    <text evidence="5">The sequence shown here is derived from an EMBL/GenBank/DDBJ whole genome shotgun (WGS) entry which is preliminary data.</text>
</comment>
<proteinExistence type="predicted"/>
<dbReference type="Gene3D" id="1.20.1080.10">
    <property type="entry name" value="Glycerol uptake facilitator protein"/>
    <property type="match status" value="1"/>
</dbReference>
<accession>A0A2P5DSI2</accession>
<name>A0A2P5DSI2_PARAD</name>
<keyword evidence="6" id="KW-1185">Reference proteome</keyword>
<dbReference type="STRING" id="3476.A0A2P5DSI2"/>
<dbReference type="InterPro" id="IPR023271">
    <property type="entry name" value="Aquaporin-like"/>
</dbReference>
<evidence type="ECO:0000313" key="6">
    <source>
        <dbReference type="Proteomes" id="UP000237105"/>
    </source>
</evidence>
<evidence type="ECO:0000256" key="3">
    <source>
        <dbReference type="ARBA" id="ARBA00022989"/>
    </source>
</evidence>
<keyword evidence="2" id="KW-0812">Transmembrane</keyword>
<dbReference type="SUPFAM" id="SSF81338">
    <property type="entry name" value="Aquaporin-like"/>
    <property type="match status" value="1"/>
</dbReference>
<organism evidence="5 6">
    <name type="scientific">Parasponia andersonii</name>
    <name type="common">Sponia andersonii</name>
    <dbReference type="NCBI Taxonomy" id="3476"/>
    <lineage>
        <taxon>Eukaryota</taxon>
        <taxon>Viridiplantae</taxon>
        <taxon>Streptophyta</taxon>
        <taxon>Embryophyta</taxon>
        <taxon>Tracheophyta</taxon>
        <taxon>Spermatophyta</taxon>
        <taxon>Magnoliopsida</taxon>
        <taxon>eudicotyledons</taxon>
        <taxon>Gunneridae</taxon>
        <taxon>Pentapetalae</taxon>
        <taxon>rosids</taxon>
        <taxon>fabids</taxon>
        <taxon>Rosales</taxon>
        <taxon>Cannabaceae</taxon>
        <taxon>Parasponia</taxon>
    </lineage>
</organism>
<sequence length="53" mass="5873">MNPVRTLGPAIASGNYRRLRIYMVGPPLCGLSWCCYLHCRQALGQTTKSDSCL</sequence>
<evidence type="ECO:0000313" key="5">
    <source>
        <dbReference type="EMBL" id="PON76241.1"/>
    </source>
</evidence>
<evidence type="ECO:0000256" key="1">
    <source>
        <dbReference type="ARBA" id="ARBA00004141"/>
    </source>
</evidence>
<keyword evidence="4" id="KW-0472">Membrane</keyword>
<keyword evidence="3" id="KW-1133">Transmembrane helix</keyword>
<evidence type="ECO:0000256" key="4">
    <source>
        <dbReference type="ARBA" id="ARBA00023136"/>
    </source>
</evidence>